<evidence type="ECO:0000256" key="5">
    <source>
        <dbReference type="SAM" id="SignalP"/>
    </source>
</evidence>
<comment type="similarity">
    <text evidence="2">Belongs to the bacterial solute-binding protein 8 family.</text>
</comment>
<dbReference type="RefSeq" id="WP_338085053.1">
    <property type="nucleotide sequence ID" value="NZ_JACGXP010000001.1"/>
</dbReference>
<name>A0AAW3T556_9MICO</name>
<proteinExistence type="inferred from homology"/>
<comment type="subcellular location">
    <subcellularLocation>
        <location evidence="1">Cell envelope</location>
    </subcellularLocation>
</comment>
<protein>
    <submittedName>
        <fullName evidence="7">Iron complex transport system substrate-binding protein</fullName>
    </submittedName>
</protein>
<dbReference type="InterPro" id="IPR051313">
    <property type="entry name" value="Bact_iron-sidero_bind"/>
</dbReference>
<dbReference type="CDD" id="cd01146">
    <property type="entry name" value="FhuD"/>
    <property type="match status" value="1"/>
</dbReference>
<evidence type="ECO:0000313" key="7">
    <source>
        <dbReference type="EMBL" id="MBA8989794.1"/>
    </source>
</evidence>
<feature type="signal peptide" evidence="5">
    <location>
        <begin position="1"/>
        <end position="26"/>
    </location>
</feature>
<dbReference type="GO" id="GO:0030288">
    <property type="term" value="C:outer membrane-bounded periplasmic space"/>
    <property type="evidence" value="ECO:0007669"/>
    <property type="project" value="TreeGrafter"/>
</dbReference>
<dbReference type="PROSITE" id="PS50983">
    <property type="entry name" value="FE_B12_PBP"/>
    <property type="match status" value="1"/>
</dbReference>
<evidence type="ECO:0000313" key="8">
    <source>
        <dbReference type="Proteomes" id="UP000590225"/>
    </source>
</evidence>
<dbReference type="PANTHER" id="PTHR30532:SF24">
    <property type="entry name" value="FERRIC ENTEROBACTIN-BINDING PERIPLASMIC PROTEIN FEPB"/>
    <property type="match status" value="1"/>
</dbReference>
<dbReference type="PANTHER" id="PTHR30532">
    <property type="entry name" value="IRON III DICITRATE-BINDING PERIPLASMIC PROTEIN"/>
    <property type="match status" value="1"/>
</dbReference>
<keyword evidence="3" id="KW-0813">Transport</keyword>
<dbReference type="Pfam" id="PF01497">
    <property type="entry name" value="Peripla_BP_2"/>
    <property type="match status" value="1"/>
</dbReference>
<reference evidence="7 8" key="1">
    <citation type="submission" date="2020-07" db="EMBL/GenBank/DDBJ databases">
        <title>Above-ground endophytic microbial communities from plants in different locations in the United States.</title>
        <authorList>
            <person name="Frank C."/>
        </authorList>
    </citation>
    <scope>NUCLEOTIDE SEQUENCE [LARGE SCALE GENOMIC DNA]</scope>
    <source>
        <strain evidence="7 8">WPL5_2</strain>
    </source>
</reference>
<comment type="caution">
    <text evidence="7">The sequence shown here is derived from an EMBL/GenBank/DDBJ whole genome shotgun (WGS) entry which is preliminary data.</text>
</comment>
<dbReference type="Gene3D" id="3.40.50.1980">
    <property type="entry name" value="Nitrogenase molybdenum iron protein domain"/>
    <property type="match status" value="2"/>
</dbReference>
<evidence type="ECO:0000256" key="2">
    <source>
        <dbReference type="ARBA" id="ARBA00008814"/>
    </source>
</evidence>
<dbReference type="SUPFAM" id="SSF53807">
    <property type="entry name" value="Helical backbone' metal receptor"/>
    <property type="match status" value="1"/>
</dbReference>
<feature type="chain" id="PRO_5043598895" evidence="5">
    <location>
        <begin position="27"/>
        <end position="335"/>
    </location>
</feature>
<evidence type="ECO:0000256" key="1">
    <source>
        <dbReference type="ARBA" id="ARBA00004196"/>
    </source>
</evidence>
<feature type="domain" description="Fe/B12 periplasmic-binding" evidence="6">
    <location>
        <begin position="67"/>
        <end position="334"/>
    </location>
</feature>
<keyword evidence="4 5" id="KW-0732">Signal</keyword>
<evidence type="ECO:0000256" key="4">
    <source>
        <dbReference type="ARBA" id="ARBA00022729"/>
    </source>
</evidence>
<organism evidence="7 8">
    <name type="scientific">Curtobacterium pusillum</name>
    <dbReference type="NCBI Taxonomy" id="69373"/>
    <lineage>
        <taxon>Bacteria</taxon>
        <taxon>Bacillati</taxon>
        <taxon>Actinomycetota</taxon>
        <taxon>Actinomycetes</taxon>
        <taxon>Micrococcales</taxon>
        <taxon>Microbacteriaceae</taxon>
        <taxon>Curtobacterium</taxon>
    </lineage>
</organism>
<evidence type="ECO:0000259" key="6">
    <source>
        <dbReference type="PROSITE" id="PS50983"/>
    </source>
</evidence>
<dbReference type="PROSITE" id="PS51257">
    <property type="entry name" value="PROKAR_LIPOPROTEIN"/>
    <property type="match status" value="1"/>
</dbReference>
<accession>A0AAW3T556</accession>
<dbReference type="EMBL" id="JACGXP010000001">
    <property type="protein sequence ID" value="MBA8989794.1"/>
    <property type="molecule type" value="Genomic_DNA"/>
</dbReference>
<dbReference type="Proteomes" id="UP000590225">
    <property type="component" value="Unassembled WGS sequence"/>
</dbReference>
<sequence length="335" mass="34798">MIRTPHRLRRVVAAVGAVVAASLVLAGCASGSGSSSSSSSSGSSDGAFPVSITTALGTTKIDSQPKRVVALGWGDAETALELGVQPVGASDWLAFGGDGVGPWLKGAYTKSPKIIQTLEPSYEDILKLKPDVILDVKSSGDKDRYAKLSAIAPTVAIPKGGENYLASTSQQVDMIAKALGKVSEGKKLLSGLDDAYAAARKAHPEFTGKSAVVGAYTSDGFGAYASTDSRSTFMRNLGFTIPKAIDEQAGKAFSVHLSDENLDLLNADLTLILPIYVDASKAEADPLFQKVPSVEAGHSIVFDDPDVSSAFSMGTTAAIEWALKKLPDEFAAKLG</sequence>
<dbReference type="InterPro" id="IPR002491">
    <property type="entry name" value="ABC_transptr_periplasmic_BD"/>
</dbReference>
<gene>
    <name evidence="7" type="ORF">FHW23_001026</name>
</gene>
<dbReference type="GO" id="GO:1901678">
    <property type="term" value="P:iron coordination entity transport"/>
    <property type="evidence" value="ECO:0007669"/>
    <property type="project" value="UniProtKB-ARBA"/>
</dbReference>
<evidence type="ECO:0000256" key="3">
    <source>
        <dbReference type="ARBA" id="ARBA00022448"/>
    </source>
</evidence>
<dbReference type="AlphaFoldDB" id="A0AAW3T556"/>